<reference evidence="1" key="1">
    <citation type="submission" date="2020-04" db="EMBL/GenBank/DDBJ databases">
        <authorList>
            <person name="Zhang T."/>
        </authorList>
    </citation>
    <scope>NUCLEOTIDE SEQUENCE</scope>
    <source>
        <strain evidence="1">HKST-UBA02</strain>
    </source>
</reference>
<name>A0A956NKP1_UNCEI</name>
<protein>
    <submittedName>
        <fullName evidence="1">Uncharacterized protein</fullName>
    </submittedName>
</protein>
<reference evidence="1" key="2">
    <citation type="journal article" date="2021" name="Microbiome">
        <title>Successional dynamics and alternative stable states in a saline activated sludge microbial community over 9 years.</title>
        <authorList>
            <person name="Wang Y."/>
            <person name="Ye J."/>
            <person name="Ju F."/>
            <person name="Liu L."/>
            <person name="Boyd J.A."/>
            <person name="Deng Y."/>
            <person name="Parks D.H."/>
            <person name="Jiang X."/>
            <person name="Yin X."/>
            <person name="Woodcroft B.J."/>
            <person name="Tyson G.W."/>
            <person name="Hugenholtz P."/>
            <person name="Polz M.F."/>
            <person name="Zhang T."/>
        </authorList>
    </citation>
    <scope>NUCLEOTIDE SEQUENCE</scope>
    <source>
        <strain evidence="1">HKST-UBA02</strain>
    </source>
</reference>
<organism evidence="1 2">
    <name type="scientific">Eiseniibacteriota bacterium</name>
    <dbReference type="NCBI Taxonomy" id="2212470"/>
    <lineage>
        <taxon>Bacteria</taxon>
        <taxon>Candidatus Eiseniibacteriota</taxon>
    </lineage>
</organism>
<accession>A0A956NKP1</accession>
<sequence length="148" mass="16950">MEQAHVENSFDFQVGASLERTFPLFGGWGERAWAGEEWSPRFLWPDPPEDVDGEVFTVGEGDDQSVWVNTRFDRAEGRIQYVYVMPGVQAVRIDLVLVETEPESTWVRVSYQRTALEPKACERVLELGRRDREQGPAWSKAIEAFLAD</sequence>
<dbReference type="EMBL" id="JAGQHS010000222">
    <property type="protein sequence ID" value="MCA9758864.1"/>
    <property type="molecule type" value="Genomic_DNA"/>
</dbReference>
<dbReference type="Proteomes" id="UP000739538">
    <property type="component" value="Unassembled WGS sequence"/>
</dbReference>
<evidence type="ECO:0000313" key="2">
    <source>
        <dbReference type="Proteomes" id="UP000739538"/>
    </source>
</evidence>
<dbReference type="AlphaFoldDB" id="A0A956NKP1"/>
<evidence type="ECO:0000313" key="1">
    <source>
        <dbReference type="EMBL" id="MCA9758864.1"/>
    </source>
</evidence>
<proteinExistence type="predicted"/>
<gene>
    <name evidence="1" type="ORF">KDA27_23925</name>
</gene>
<comment type="caution">
    <text evidence="1">The sequence shown here is derived from an EMBL/GenBank/DDBJ whole genome shotgun (WGS) entry which is preliminary data.</text>
</comment>